<feature type="compositionally biased region" description="Basic and acidic residues" evidence="5">
    <location>
        <begin position="456"/>
        <end position="478"/>
    </location>
</feature>
<feature type="region of interest" description="Disordered" evidence="5">
    <location>
        <begin position="308"/>
        <end position="327"/>
    </location>
</feature>
<reference evidence="7" key="1">
    <citation type="submission" date="2021-02" db="EMBL/GenBank/DDBJ databases">
        <authorList>
            <person name="Dougan E. K."/>
            <person name="Rhodes N."/>
            <person name="Thang M."/>
            <person name="Chan C."/>
        </authorList>
    </citation>
    <scope>NUCLEOTIDE SEQUENCE</scope>
</reference>
<evidence type="ECO:0000256" key="1">
    <source>
        <dbReference type="ARBA" id="ARBA00004141"/>
    </source>
</evidence>
<feature type="compositionally biased region" description="Basic and acidic residues" evidence="5">
    <location>
        <begin position="3229"/>
        <end position="3238"/>
    </location>
</feature>
<evidence type="ECO:0000256" key="6">
    <source>
        <dbReference type="SAM" id="Phobius"/>
    </source>
</evidence>
<dbReference type="EMBL" id="CAJNNV010029282">
    <property type="protein sequence ID" value="CAE8627868.1"/>
    <property type="molecule type" value="Genomic_DNA"/>
</dbReference>
<feature type="compositionally biased region" description="Low complexity" evidence="5">
    <location>
        <begin position="3199"/>
        <end position="3224"/>
    </location>
</feature>
<dbReference type="Gene3D" id="1.20.1510.10">
    <property type="entry name" value="Cation efflux protein transmembrane domain"/>
    <property type="match status" value="1"/>
</dbReference>
<feature type="region of interest" description="Disordered" evidence="5">
    <location>
        <begin position="1728"/>
        <end position="1782"/>
    </location>
</feature>
<gene>
    <name evidence="7" type="ORF">PGLA1383_LOCUS44585</name>
</gene>
<dbReference type="GO" id="GO:0016020">
    <property type="term" value="C:membrane"/>
    <property type="evidence" value="ECO:0007669"/>
    <property type="project" value="UniProtKB-SubCell"/>
</dbReference>
<feature type="region of interest" description="Disordered" evidence="5">
    <location>
        <begin position="3053"/>
        <end position="3117"/>
    </location>
</feature>
<proteinExistence type="predicted"/>
<evidence type="ECO:0000313" key="8">
    <source>
        <dbReference type="Proteomes" id="UP000654075"/>
    </source>
</evidence>
<organism evidence="7 8">
    <name type="scientific">Polarella glacialis</name>
    <name type="common">Dinoflagellate</name>
    <dbReference type="NCBI Taxonomy" id="89957"/>
    <lineage>
        <taxon>Eukaryota</taxon>
        <taxon>Sar</taxon>
        <taxon>Alveolata</taxon>
        <taxon>Dinophyceae</taxon>
        <taxon>Suessiales</taxon>
        <taxon>Suessiaceae</taxon>
        <taxon>Polarella</taxon>
    </lineage>
</organism>
<feature type="region of interest" description="Disordered" evidence="5">
    <location>
        <begin position="1388"/>
        <end position="1433"/>
    </location>
</feature>
<feature type="compositionally biased region" description="Polar residues" evidence="5">
    <location>
        <begin position="1398"/>
        <end position="1407"/>
    </location>
</feature>
<feature type="transmembrane region" description="Helical" evidence="6">
    <location>
        <begin position="75"/>
        <end position="96"/>
    </location>
</feature>
<feature type="compositionally biased region" description="Low complexity" evidence="5">
    <location>
        <begin position="3053"/>
        <end position="3101"/>
    </location>
</feature>
<feature type="region of interest" description="Disordered" evidence="5">
    <location>
        <begin position="3149"/>
        <end position="3238"/>
    </location>
</feature>
<dbReference type="OrthoDB" id="10692955at2759"/>
<protein>
    <submittedName>
        <fullName evidence="7">Uncharacterized protein</fullName>
    </submittedName>
</protein>
<feature type="region of interest" description="Disordered" evidence="5">
    <location>
        <begin position="615"/>
        <end position="639"/>
    </location>
</feature>
<keyword evidence="2 6" id="KW-0812">Transmembrane</keyword>
<dbReference type="PANTHER" id="PTHR42264">
    <property type="entry name" value="EPHRIN_REC_LIKE DOMAIN-CONTAINING PROTEIN"/>
    <property type="match status" value="1"/>
</dbReference>
<evidence type="ECO:0000256" key="5">
    <source>
        <dbReference type="SAM" id="MobiDB-lite"/>
    </source>
</evidence>
<name>A0A813GLF6_POLGL</name>
<dbReference type="InterPro" id="IPR027469">
    <property type="entry name" value="Cation_efflux_TMD_sf"/>
</dbReference>
<feature type="region of interest" description="Disordered" evidence="5">
    <location>
        <begin position="392"/>
        <end position="495"/>
    </location>
</feature>
<dbReference type="Proteomes" id="UP000654075">
    <property type="component" value="Unassembled WGS sequence"/>
</dbReference>
<dbReference type="PANTHER" id="PTHR42264:SF3">
    <property type="entry name" value="F-BOX DOMAIN-CONTAINING PROTEIN-RELATED"/>
    <property type="match status" value="1"/>
</dbReference>
<comment type="caution">
    <text evidence="7">The sequence shown here is derived from an EMBL/GenBank/DDBJ whole genome shotgun (WGS) entry which is preliminary data.</text>
</comment>
<feature type="compositionally biased region" description="Acidic residues" evidence="5">
    <location>
        <begin position="1411"/>
        <end position="1430"/>
    </location>
</feature>
<keyword evidence="3 6" id="KW-1133">Transmembrane helix</keyword>
<evidence type="ECO:0000256" key="2">
    <source>
        <dbReference type="ARBA" id="ARBA00022692"/>
    </source>
</evidence>
<dbReference type="SUPFAM" id="SSF161111">
    <property type="entry name" value="Cation efflux protein transmembrane domain-like"/>
    <property type="match status" value="1"/>
</dbReference>
<keyword evidence="4 6" id="KW-0472">Membrane</keyword>
<evidence type="ECO:0000313" key="7">
    <source>
        <dbReference type="EMBL" id="CAE8627868.1"/>
    </source>
</evidence>
<keyword evidence="8" id="KW-1185">Reference proteome</keyword>
<evidence type="ECO:0000256" key="3">
    <source>
        <dbReference type="ARBA" id="ARBA00022989"/>
    </source>
</evidence>
<sequence>MKVRIAQQVSGTRPSLAFLDRGSRTRTVEVQFDREAASSEIESTTMYLQVESEGEDLQSPSPSPAKRPMKAEESWLAFLFVETGLLLVFQVVLGLLGKSLALIADSAHSGADVITYGLNFYVERRKSRLSNDLQLQQEVTLNIDLLGCALSTVLLCGATTWAAQEALGRLCRSPVHLAESNEEGFQEVGPVLLLFSAPTLVRLRLCSFCFASIGVNFWATSIGVNFRLRSVGVDWRELAGVFYWRELPSTAAALPRRTLQLSSPGGRGLRIDLRVEDLEFLVMPWLAREAEELYGEIAAKRAAATELPSRRKERAPVPLRQSQPWPGGRNLAPRGFYAKRLLEPLRVSGKCTVIKQEVLKIHEWNFFVAGLALEGIRYGTTAVHRGLLRLSGELPPPSPSLLSGKPKSRALPPTGWDSEAPLGPGEDFDLRREERNLGSQVRQRAEQVALGQSSSAKEREDSLLRMLDQRQQRGTDRLRQKRKMKSNQRPPSALRRAALPELRAALCKLCVQPHGKSRGELPRQERMHEEVSPTLFQRFTSCLHFNFEAAASMQVSVNSGSETDSQLFKSGFRFETDGLDFTMQLQISDDWIWDFLPCCPFWIFAKKQGISSSQSKDHADELPGIRASGAPEPSGRRKLRAVMPRKGEDTLEVRLCVSYWSFWQARIRCFRPSFLPAASFLCKRHHVQRPPASHGGPATGAAAHTQFCAWHIAFYVYEREEWASGRRGRKVRSNIREGGRKGIGAGFSGTLGGFLLLLSLGSSVNVAGFRIITPFEDCATSWIMDAELKVYQPSLSPPPQPSLCGPQASVFSFESVTRCCLPATTAAVGQLLQDFSEAGTGPRMDELANALAVKKATSAVYVANFWDSAEDFADDIGYSSPEMYELLMALWQSCDEHCEWKAAVYARAPDPVHPVVTSSITNNYTASQKSTTAGRTRRAIPDCYGHTRQVLPRASQTHQTNPEEAERGTLEEAIWNLLMQAGEASEWHAETQLKTADSLDMRDLWIKRLDGCAMTGLRAALGTFKRWTKWCVLKEVPPFKPTAVQMASFLRQVSHGGPCATVGVARSLGWLSRTLKVDFALERDLVIPWGKVQKFHTPRQVTPFQLKVAIHLETIVSCDNLFVAQVAAGALVIILGTVRYRHIQRSMLLPSSAHMLRGVCSQGKARIGGMRPGFAWLMPLVGFTGVRVGEHVCRIIQQVHTLLGSEGATYLLCDFGPRGKDVMSADCFNNCALSYAKFTAALRRVLQLHPLRMPADEAAQATTYFGRRVMPSIAGLLSLEPSEKAALSNWKDISDEGVSGHRQRTLLQSMPVRYDGTKLVQAAKAKVMCVTAVRIAVSAAERYDLEWGELPRFLPNRSVIEESASQAGEGLGEAHEIKVRAPGIIPFPLKPPRVDSAAPSTGIEQQQADLSAEEPDSSDDSDPEPSDDDAESKAREFLTQGLLEANGLAEEVLQELAKQPYQIKTVKQFANYFDTKGEIRKLFTDKIPAFQNNGNILSGLRQAWREAENKVERALKRSAEGLPEVALDDPLCEEVQKSITKTFKLLHGFEVPLTWMGVDGLLGRFNRELHKHTLVAIKLNKLKTIARANTMGPQAKKQRIGDVEISFGTSEYADATILRSTFHYLMALQVLVFTMAVAGSFRVARGTAELLAAPLAPLLSHLAAAQNFVRRHSIGKDTFSDAEILSGLEQIDEAIRTKWAELHRQGADQSITLGEIIEAIQPFSDTLWLGSPPNLHPRGKGGNKGGKQEYVAAGNSQQRPPPQQPAAADQRGTTAKGNVKTAKHDKWDKPLCKPWNDARGCSKTTGHDGCRHVCDILLPSGDACAQNHTRSQHKEAQAALSDLPVQVSHSFSISDARCSVNNFTSANRFFSAEPVDIANVNDDWVRTSLGGHSEVDLILLFARLPSQGESESAIRAVSHLRQLLLRHATCAVRMVVECMCMDASARHLVSVEFSCIPLYIDSASVSAATRQRLYWLDSEFIPVPGEQVKAQNGFLTVSLAQNPARLDVLEPGWMTHHTFQGQLDTLRGYQPRTRLPCNQLRSASASKCALARWSADSFASHPSCYESHNLLWPCASTHGHEHLCFDEGGRLPSCQELERIQGFPNESTTAHRTHQSHKSSDACRRDALGRSVTIPVLQRLFTNVLVTVGLLPNLPGATPVPHLAFGLWPHQKRPDVLEDLRLRAQEIADKHEPLLQDFVSYCKAKGLNMEAVGADHARCAQRAVRQASTGAQAAMHLSKHGAPALLPHDLAMDDNVKRARSLLHPFTEIPKLSTDLEFAMQQLVDLEGHIRSWREKQNYLLDQLALEAQPLDEEAWRRMAPQTLKVCKATRVGFMLVLVLLLKWPDWSLPDKFVTGFKIAGEVAASNIYRKVTHGLNKSPTDILGQDAEKWNQKVASDNRPHDTDDVILAASEKERDKGVLSPFHSKTDLDKMFGKGRWRAIRRRAIWQETHKKWRQIDNAKASNTNEASLLFETIFTTPYDVSSQLLTWLRRQLGKRLLGSWQPSLGSDDMEDAYRSIPNAIDQLGLCIVAFRHPRWNRIVFAIGYAHLFGFRAAVVNFNRVPELMIASARRLGAVPCWHFFDDSGTLNFQFEGGTGQSFLGGIFARAGLPVHPGKHQPPAAKLLHLGVINDFTKTASDYVTYPPKDGRVATLRKRISSVLAENCLPSGDAASIRGDLGFLMCTSYDKVGRGGQSALIQRQYHDTTSCLTSELRLSLEFFLAVFDHLPVRRVPLQPPKVPPVVLFTDAFFELHEDTDTMNIENVLVNGLGSVLFDGGEIIGHHGKAPVWFLLELEPRKNQIVMCEMLALAAALHANRERIRNRHVILFVDNIAVVCAMVKGASAAKDLQHLVTIVHMMLLKWECSWWIEWVPSECNCSDGLSRWGSHGHSCSLRSLASPLEYVRAEASRGSTLRLKTCEYDGSEALRSDASFQLRLSSPEEEKDPEEENVSGGGKVRKLICVMLASKPGKYACVDKDGCAVVEKYQHLGRRAFQFRLHEGRRLSDPLMQLGGPLLSHLLPATAAGLEEEASSSSSALPPPDKTILLAAADTAVAETPSPTPASASASASTPDEINNSINNNNNKNNNSNKNSSNNNNNNNGSEPPKPGPKPKPVEGGLLADRLFFGSGLAGPCVPVFCLPQTSDLRANNNNSSNNNNNSNNSNNNNNSKNNSNNSNNNNSSLLTARSAATGASGMGLARPQEGPEEAAGATEARATPEATTRPSIFHAPEEPREEDATLRVLCPKAEPEADFELVD</sequence>
<evidence type="ECO:0000256" key="4">
    <source>
        <dbReference type="ARBA" id="ARBA00023136"/>
    </source>
</evidence>
<accession>A0A813GLF6</accession>
<comment type="subcellular location">
    <subcellularLocation>
        <location evidence="1">Membrane</location>
        <topology evidence="1">Multi-pass membrane protein</topology>
    </subcellularLocation>
</comment>
<feature type="compositionally biased region" description="Low complexity" evidence="5">
    <location>
        <begin position="3149"/>
        <end position="3182"/>
    </location>
</feature>